<dbReference type="EMBL" id="SIHJ01000004">
    <property type="protein sequence ID" value="TWT31158.1"/>
    <property type="molecule type" value="Genomic_DNA"/>
</dbReference>
<name>A0A5C5UYB2_9BACT</name>
<gene>
    <name evidence="1" type="ORF">KOR34_45340</name>
</gene>
<reference evidence="1 2" key="1">
    <citation type="submission" date="2019-02" db="EMBL/GenBank/DDBJ databases">
        <title>Deep-cultivation of Planctomycetes and their phenomic and genomic characterization uncovers novel biology.</title>
        <authorList>
            <person name="Wiegand S."/>
            <person name="Jogler M."/>
            <person name="Boedeker C."/>
            <person name="Pinto D."/>
            <person name="Vollmers J."/>
            <person name="Rivas-Marin E."/>
            <person name="Kohn T."/>
            <person name="Peeters S.H."/>
            <person name="Heuer A."/>
            <person name="Rast P."/>
            <person name="Oberbeckmann S."/>
            <person name="Bunk B."/>
            <person name="Jeske O."/>
            <person name="Meyerdierks A."/>
            <person name="Storesund J.E."/>
            <person name="Kallscheuer N."/>
            <person name="Luecker S."/>
            <person name="Lage O.M."/>
            <person name="Pohl T."/>
            <person name="Merkel B.J."/>
            <person name="Hornburger P."/>
            <person name="Mueller R.-W."/>
            <person name="Bruemmer F."/>
            <person name="Labrenz M."/>
            <person name="Spormann A.M."/>
            <person name="Op Den Camp H."/>
            <person name="Overmann J."/>
            <person name="Amann R."/>
            <person name="Jetten M.S.M."/>
            <person name="Mascher T."/>
            <person name="Medema M.H."/>
            <person name="Devos D.P."/>
            <person name="Kaster A.-K."/>
            <person name="Ovreas L."/>
            <person name="Rohde M."/>
            <person name="Galperin M.Y."/>
            <person name="Jogler C."/>
        </authorList>
    </citation>
    <scope>NUCLEOTIDE SEQUENCE [LARGE SCALE GENOMIC DNA]</scope>
    <source>
        <strain evidence="1 2">KOR34</strain>
    </source>
</reference>
<evidence type="ECO:0000313" key="2">
    <source>
        <dbReference type="Proteomes" id="UP000316714"/>
    </source>
</evidence>
<keyword evidence="2" id="KW-1185">Reference proteome</keyword>
<dbReference type="Proteomes" id="UP000316714">
    <property type="component" value="Unassembled WGS sequence"/>
</dbReference>
<organism evidence="1 2">
    <name type="scientific">Posidoniimonas corsicana</name>
    <dbReference type="NCBI Taxonomy" id="1938618"/>
    <lineage>
        <taxon>Bacteria</taxon>
        <taxon>Pseudomonadati</taxon>
        <taxon>Planctomycetota</taxon>
        <taxon>Planctomycetia</taxon>
        <taxon>Pirellulales</taxon>
        <taxon>Lacipirellulaceae</taxon>
        <taxon>Posidoniimonas</taxon>
    </lineage>
</organism>
<protein>
    <submittedName>
        <fullName evidence="1">Uncharacterized protein</fullName>
    </submittedName>
</protein>
<evidence type="ECO:0000313" key="1">
    <source>
        <dbReference type="EMBL" id="TWT31158.1"/>
    </source>
</evidence>
<comment type="caution">
    <text evidence="1">The sequence shown here is derived from an EMBL/GenBank/DDBJ whole genome shotgun (WGS) entry which is preliminary data.</text>
</comment>
<proteinExistence type="predicted"/>
<accession>A0A5C5UYB2</accession>
<dbReference type="AlphaFoldDB" id="A0A5C5UYB2"/>
<sequence length="275" mass="29477">MGAKASDGRSTVDAEALQQLVRLGNAGGVKALFGRPLPFVDKLGSYLGRWRNFRLAPDYQAVWADLKLSDIAFGGKKDLGGYVLAIAQEDADALGADHDANQDGSETLGRMRYRIKSLRSIFLCDDPFLTVGGLFGDVYQPTTRPMLAANSTHAKGNAMSPRNLTSTRQPGSGLALMLNHYSDSPAVRIPLDGLGLSIDEFGAVNSPLFKRLAHEYASSAEKLRQPGTSLSQYIKGGWADECNEPLPPAAKFAADKLQGFFGSVSDGRTVLGWPA</sequence>